<feature type="domain" description="F-box" evidence="2">
    <location>
        <begin position="337"/>
        <end position="383"/>
    </location>
</feature>
<dbReference type="SUPFAM" id="SSF54236">
    <property type="entry name" value="Ubiquitin-like"/>
    <property type="match status" value="1"/>
</dbReference>
<dbReference type="AlphaFoldDB" id="A0A5A7PVP3"/>
<dbReference type="Pfam" id="PF12937">
    <property type="entry name" value="F-box-like"/>
    <property type="match status" value="1"/>
</dbReference>
<accession>A0A5A7PVP3</accession>
<organism evidence="3 4">
    <name type="scientific">Striga asiatica</name>
    <name type="common">Asiatic witchweed</name>
    <name type="synonym">Buchnera asiatica</name>
    <dbReference type="NCBI Taxonomy" id="4170"/>
    <lineage>
        <taxon>Eukaryota</taxon>
        <taxon>Viridiplantae</taxon>
        <taxon>Streptophyta</taxon>
        <taxon>Embryophyta</taxon>
        <taxon>Tracheophyta</taxon>
        <taxon>Spermatophyta</taxon>
        <taxon>Magnoliopsida</taxon>
        <taxon>eudicotyledons</taxon>
        <taxon>Gunneridae</taxon>
        <taxon>Pentapetalae</taxon>
        <taxon>asterids</taxon>
        <taxon>lamiids</taxon>
        <taxon>Lamiales</taxon>
        <taxon>Orobanchaceae</taxon>
        <taxon>Buchnereae</taxon>
        <taxon>Striga</taxon>
    </lineage>
</organism>
<dbReference type="PANTHER" id="PTHR47602">
    <property type="entry name" value="F-BOX PROTEIN SKIP22"/>
    <property type="match status" value="1"/>
</dbReference>
<dbReference type="InterPro" id="IPR029071">
    <property type="entry name" value="Ubiquitin-like_domsf"/>
</dbReference>
<evidence type="ECO:0000259" key="2">
    <source>
        <dbReference type="PROSITE" id="PS50181"/>
    </source>
</evidence>
<dbReference type="CDD" id="cd22165">
    <property type="entry name" value="F-box_AtSKIP22-like"/>
    <property type="match status" value="1"/>
</dbReference>
<gene>
    <name evidence="3" type="ORF">STAS_13304</name>
</gene>
<dbReference type="Gene3D" id="1.20.1280.50">
    <property type="match status" value="1"/>
</dbReference>
<dbReference type="PANTHER" id="PTHR47602:SF2">
    <property type="entry name" value="F-BOX PROTEIN SKIP22"/>
    <property type="match status" value="1"/>
</dbReference>
<feature type="domain" description="Ubiquitin-like" evidence="1">
    <location>
        <begin position="1"/>
        <end position="82"/>
    </location>
</feature>
<proteinExistence type="predicted"/>
<evidence type="ECO:0000313" key="4">
    <source>
        <dbReference type="Proteomes" id="UP000325081"/>
    </source>
</evidence>
<dbReference type="OrthoDB" id="101791at2759"/>
<dbReference type="PROSITE" id="PS50181">
    <property type="entry name" value="FBOX"/>
    <property type="match status" value="1"/>
</dbReference>
<reference evidence="4" key="1">
    <citation type="journal article" date="2019" name="Curr. Biol.">
        <title>Genome Sequence of Striga asiatica Provides Insight into the Evolution of Plant Parasitism.</title>
        <authorList>
            <person name="Yoshida S."/>
            <person name="Kim S."/>
            <person name="Wafula E.K."/>
            <person name="Tanskanen J."/>
            <person name="Kim Y.M."/>
            <person name="Honaas L."/>
            <person name="Yang Z."/>
            <person name="Spallek T."/>
            <person name="Conn C.E."/>
            <person name="Ichihashi Y."/>
            <person name="Cheong K."/>
            <person name="Cui S."/>
            <person name="Der J.P."/>
            <person name="Gundlach H."/>
            <person name="Jiao Y."/>
            <person name="Hori C."/>
            <person name="Ishida J.K."/>
            <person name="Kasahara H."/>
            <person name="Kiba T."/>
            <person name="Kim M.S."/>
            <person name="Koo N."/>
            <person name="Laohavisit A."/>
            <person name="Lee Y.H."/>
            <person name="Lumba S."/>
            <person name="McCourt P."/>
            <person name="Mortimer J.C."/>
            <person name="Mutuku J.M."/>
            <person name="Nomura T."/>
            <person name="Sasaki-Sekimoto Y."/>
            <person name="Seto Y."/>
            <person name="Wang Y."/>
            <person name="Wakatake T."/>
            <person name="Sakakibara H."/>
            <person name="Demura T."/>
            <person name="Yamaguchi S."/>
            <person name="Yoneyama K."/>
            <person name="Manabe R.I."/>
            <person name="Nelson D.C."/>
            <person name="Schulman A.H."/>
            <person name="Timko M.P."/>
            <person name="dePamphilis C.W."/>
            <person name="Choi D."/>
            <person name="Shirasu K."/>
        </authorList>
    </citation>
    <scope>NUCLEOTIDE SEQUENCE [LARGE SCALE GENOMIC DNA]</scope>
    <source>
        <strain evidence="4">cv. UVA1</strain>
    </source>
</reference>
<dbReference type="Proteomes" id="UP000325081">
    <property type="component" value="Unassembled WGS sequence"/>
</dbReference>
<dbReference type="InterPro" id="IPR036047">
    <property type="entry name" value="F-box-like_dom_sf"/>
</dbReference>
<dbReference type="InterPro" id="IPR000626">
    <property type="entry name" value="Ubiquitin-like_dom"/>
</dbReference>
<dbReference type="PROSITE" id="PS50053">
    <property type="entry name" value="UBIQUITIN_2"/>
    <property type="match status" value="1"/>
</dbReference>
<sequence>MKLRLRSFESKETLKIEVPNTCTLSQLKQILAQALPNSPACDSIRLSLNRKDDLVSDDDNPLRSLGIAAGDLIYFSLEQPAARMSSNSQNSHRLRTDSTISNAQNVLPEVENSDFTVSGADSKMKENVDCGSQMEVDMEGMEVDEDDDCVDEAVDKSFSVPGFLRKVFMEELGDDAGKDHKLIIIAIHAVMMETGFVGFDSNDDTVVNGFHFHGNGWPSSLFRVSLHYTLQENPNLSPTKSGKSIVLKFQSLGKFINVYGTLEKGRLGKRGTYRVQLNEEKLVPFLNVVWANISGEDVGKMDPSPEKEVFEFWRNVKDNLALPLLIDLCDELGLELPPCFMQLPTDLKLKILEYLPGVDIAKMSCVCSEMRYLGSNEDLWKLKFVEVFGDEVKEAQGSWKKTFARFWAGQKSRKVGRARMTPFWPEPYWAQPSRRRYPNPFMVARAPRIIGGDYDISPSFEVGGGRVFGAVNRRSRNFSPQCDLGVRGDRFV</sequence>
<dbReference type="Gene3D" id="3.10.20.90">
    <property type="entry name" value="Phosphatidylinositol 3-kinase Catalytic Subunit, Chain A, domain 1"/>
    <property type="match status" value="1"/>
</dbReference>
<name>A0A5A7PVP3_STRAF</name>
<dbReference type="SMART" id="SM00256">
    <property type="entry name" value="FBOX"/>
    <property type="match status" value="1"/>
</dbReference>
<protein>
    <submittedName>
        <fullName evidence="3">F-box family protein</fullName>
    </submittedName>
</protein>
<evidence type="ECO:0000259" key="1">
    <source>
        <dbReference type="PROSITE" id="PS50053"/>
    </source>
</evidence>
<keyword evidence="4" id="KW-1185">Reference proteome</keyword>
<dbReference type="Gene3D" id="3.40.1000.30">
    <property type="match status" value="1"/>
</dbReference>
<dbReference type="EMBL" id="BKCP01005239">
    <property type="protein sequence ID" value="GER36929.1"/>
    <property type="molecule type" value="Genomic_DNA"/>
</dbReference>
<dbReference type="SUPFAM" id="SSF81383">
    <property type="entry name" value="F-box domain"/>
    <property type="match status" value="1"/>
</dbReference>
<evidence type="ECO:0000313" key="3">
    <source>
        <dbReference type="EMBL" id="GER36929.1"/>
    </source>
</evidence>
<dbReference type="InterPro" id="IPR001810">
    <property type="entry name" value="F-box_dom"/>
</dbReference>
<dbReference type="SMART" id="SM00213">
    <property type="entry name" value="UBQ"/>
    <property type="match status" value="1"/>
</dbReference>
<comment type="caution">
    <text evidence="3">The sequence shown here is derived from an EMBL/GenBank/DDBJ whole genome shotgun (WGS) entry which is preliminary data.</text>
</comment>